<sequence length="797" mass="89322">METKEKGQCSSLSSAAQQTTLVKTLIDTLKISAGWDLEANRLAGRLHHAMMNRHTAPNISGYLKLFGDSLNKDVCQFLSKNQIHIDNMCAAFKNGPDYDSLVSRGILSATRLYDTYVLRTEDGAWFESPVQMFVRLAAFFTQQCLSHQFMKKSLAELESNKRSKTLEEDLDFFSYFFDVLTTQLVCCATPVMRSAGLKNGFLASCFIMNPDMSDESKTLSALFKELSPLLCSKSGVGLSVTKFHAGEKNIQNCLRLINSQVDFCNDHNPRPVSVAAYMELWHCQIEEFLAAKLPENPDRCQSIFQGVCVPSLFFKLYKKSPDATWYLFNPAVAEKLPGLYGAEFEEEYYRLVHEGKHSATMPIKSLMFSLINTIIKTGSPYVICKESINRHHWCETQGNAIGYANLCAEVIQQPNEHTSTCNLANICLPKCLVMANTDHSCAAKPHQDEGVRTKLSPLVPNLTLSFELLDKAVQAAVFIINASILGGAFPTTSVRIMQSERSMGIGVQGLADVFAKLGRGYMHFKSAELDRHIFERMYYRAVKTSNQIITLGGAAPHARWVSSKLSQGIFHWEGFGLSVEDLCIEGQKWERLRRSVMRHGTFNSQFLALMPTAGTSQVTGYSEAFYPFFANVSSKVSNKEEVMRPNIAFLEEVSPADLPILRFYSGDITKLPEPLFIKYQNFLTAFDYSPEEQIERARARAPFIDQSQSFSLFLKESNVKSATYLKNLLLLGYESGLKTAMYYCRIQKQTTLSALECLQYTKSVDSVSEACAYKAPGPEGEDPDKTQSEYLSCLSCQ</sequence>
<feature type="domain" description="Ribonucleotide reductase large subunit C-terminal" evidence="11">
    <location>
        <begin position="203"/>
        <end position="743"/>
    </location>
</feature>
<comment type="function">
    <text evidence="9">Provides the precursors necessary for DNA synthesis. Catalyzes the biosynthesis of deoxyribonucleotides from the corresponding ribonucleotides.</text>
</comment>
<dbReference type="OrthoDB" id="2980at10239"/>
<keyword evidence="7 8" id="KW-1015">Disulfide bond</keyword>
<keyword evidence="5 8" id="KW-0067">ATP-binding</keyword>
<keyword evidence="9" id="KW-0215">Deoxyribonucleotide synthesis</keyword>
<feature type="binding site" evidence="8">
    <location>
        <position position="189"/>
    </location>
    <ligand>
        <name>substrate</name>
    </ligand>
</feature>
<feature type="site" description="Important for hydrogen atom transfer" evidence="8">
    <location>
        <position position="205"/>
    </location>
</feature>
<organism evidence="12">
    <name type="scientific">Rhinolophus gammaherpesvirus 1</name>
    <dbReference type="NCBI Taxonomy" id="2054179"/>
    <lineage>
        <taxon>Viruses</taxon>
        <taxon>Duplodnaviria</taxon>
        <taxon>Heunggongvirae</taxon>
        <taxon>Peploviricota</taxon>
        <taxon>Herviviricetes</taxon>
        <taxon>Herpesvirales</taxon>
        <taxon>Orthoherpesviridae</taxon>
        <taxon>Gammaherpesvirinae</taxon>
        <taxon>Percavirus</taxon>
        <taxon>Percavirus rhinolophidgamma1</taxon>
    </lineage>
</organism>
<dbReference type="NCBIfam" id="TIGR02506">
    <property type="entry name" value="NrdE_NrdA"/>
    <property type="match status" value="1"/>
</dbReference>
<keyword evidence="6 8" id="KW-0560">Oxidoreductase</keyword>
<dbReference type="InterPro" id="IPR013346">
    <property type="entry name" value="NrdE_NrdA_C"/>
</dbReference>
<dbReference type="SUPFAM" id="SSF51998">
    <property type="entry name" value="PFL-like glycyl radical enzymes"/>
    <property type="match status" value="1"/>
</dbReference>
<evidence type="ECO:0000313" key="13">
    <source>
        <dbReference type="Proteomes" id="UP000289908"/>
    </source>
</evidence>
<dbReference type="Pfam" id="PF02867">
    <property type="entry name" value="Ribonuc_red_lgC"/>
    <property type="match status" value="1"/>
</dbReference>
<comment type="similarity">
    <text evidence="1 8 9">Belongs to the ribonucleoside diphosphate reductase large chain family.</text>
</comment>
<evidence type="ECO:0000256" key="1">
    <source>
        <dbReference type="ARBA" id="ARBA00010406"/>
    </source>
</evidence>
<dbReference type="GO" id="GO:0005524">
    <property type="term" value="F:ATP binding"/>
    <property type="evidence" value="ECO:0007669"/>
    <property type="project" value="UniProtKB-UniRule"/>
</dbReference>
<evidence type="ECO:0000313" key="12">
    <source>
        <dbReference type="EMBL" id="BBB06514.1"/>
    </source>
</evidence>
<keyword evidence="13" id="KW-1185">Reference proteome</keyword>
<comment type="function">
    <text evidence="8">Ribonucleoside-diphosphate reductase holoenzyme provides the precursors necessary for viral DNA synthesis. Allows virus growth in non-dividing cells, as well as reactivation from latency in infected hosts. Catalyzes the biosynthesis of deoxyribonucleotides from the corresponding ribonucleotides.</text>
</comment>
<keyword evidence="3" id="KW-0235">DNA replication</keyword>
<keyword evidence="2 8" id="KW-0244">Early protein</keyword>
<dbReference type="HAMAP" id="MF_04026">
    <property type="entry name" value="HSV_RIR1"/>
    <property type="match status" value="1"/>
</dbReference>
<dbReference type="PANTHER" id="PTHR11573:SF6">
    <property type="entry name" value="RIBONUCLEOSIDE-DIPHOSPHATE REDUCTASE LARGE SUBUNIT"/>
    <property type="match status" value="1"/>
</dbReference>
<comment type="subunit">
    <text evidence="8">Heterotetramer composed of a homodimer of the large subunit (R1) and a homodimer of the small subunit (R2). Larger multisubunit protein complex are also active, composed of (R1)n(R2)n.</text>
</comment>
<dbReference type="SUPFAM" id="SSF48168">
    <property type="entry name" value="R1 subunit of ribonucleotide reductase, N-terminal domain"/>
    <property type="match status" value="1"/>
</dbReference>
<dbReference type="InterPro" id="IPR013509">
    <property type="entry name" value="RNR_lsu_N"/>
</dbReference>
<comment type="caution">
    <text evidence="8">Lacks conserved residue(s) required for the propagation of feature annotation.</text>
</comment>
<dbReference type="PRINTS" id="PR01183">
    <property type="entry name" value="RIBORDTASEM1"/>
</dbReference>
<feature type="domain" description="Ribonucleotide reductase large subunit N-terminal" evidence="10">
    <location>
        <begin position="104"/>
        <end position="200"/>
    </location>
</feature>
<feature type="active site" description="Cysteine radical intermediate" evidence="8">
    <location>
        <position position="407"/>
    </location>
</feature>
<feature type="binding site" evidence="8">
    <location>
        <begin position="204"/>
        <end position="205"/>
    </location>
    <ligand>
        <name>substrate</name>
    </ligand>
</feature>
<evidence type="ECO:0000259" key="11">
    <source>
        <dbReference type="Pfam" id="PF02867"/>
    </source>
</evidence>
<dbReference type="InterPro" id="IPR008926">
    <property type="entry name" value="RNR_R1-su_N"/>
</dbReference>
<evidence type="ECO:0000256" key="6">
    <source>
        <dbReference type="ARBA" id="ARBA00023002"/>
    </source>
</evidence>
<dbReference type="PANTHER" id="PTHR11573">
    <property type="entry name" value="RIBONUCLEOSIDE-DIPHOSPHATE REDUCTASE LARGE CHAIN"/>
    <property type="match status" value="1"/>
</dbReference>
<keyword evidence="4 8" id="KW-0547">Nucleotide-binding</keyword>
<proteinExistence type="inferred from homology"/>
<evidence type="ECO:0000256" key="2">
    <source>
        <dbReference type="ARBA" id="ARBA00022518"/>
    </source>
</evidence>
<evidence type="ECO:0000256" key="9">
    <source>
        <dbReference type="RuleBase" id="RU003410"/>
    </source>
</evidence>
<dbReference type="RefSeq" id="YP_009551875.1">
    <property type="nucleotide sequence ID" value="NC_040539.1"/>
</dbReference>
<feature type="site" description="Interacts with thioredoxin/glutaredoxin" evidence="8">
    <location>
        <position position="771"/>
    </location>
</feature>
<dbReference type="KEGG" id="vg:41701524"/>
<dbReference type="GO" id="GO:0006260">
    <property type="term" value="P:DNA replication"/>
    <property type="evidence" value="ECO:0007669"/>
    <property type="project" value="UniProtKB-KW"/>
</dbReference>
<name>A0A2Z5U6E1_9GAMA</name>
<evidence type="ECO:0000256" key="8">
    <source>
        <dbReference type="HAMAP-Rule" id="MF_04026"/>
    </source>
</evidence>
<accession>A0A2Z5U6E1</accession>
<dbReference type="GO" id="GO:0009263">
    <property type="term" value="P:deoxyribonucleotide biosynthetic process"/>
    <property type="evidence" value="ECO:0007669"/>
    <property type="project" value="UniProtKB-KW"/>
</dbReference>
<dbReference type="GO" id="GO:0004748">
    <property type="term" value="F:ribonucleoside-diphosphate reductase activity, thioredoxin disulfide as acceptor"/>
    <property type="evidence" value="ECO:0007669"/>
    <property type="project" value="UniProtKB-UniRule"/>
</dbReference>
<dbReference type="Gene3D" id="3.20.70.20">
    <property type="match status" value="1"/>
</dbReference>
<comment type="catalytic activity">
    <reaction evidence="8 9">
        <text>a 2'-deoxyribonucleoside 5'-diphosphate + [thioredoxin]-disulfide + H2O = a ribonucleoside 5'-diphosphate + [thioredoxin]-dithiol</text>
        <dbReference type="Rhea" id="RHEA:23252"/>
        <dbReference type="Rhea" id="RHEA-COMP:10698"/>
        <dbReference type="Rhea" id="RHEA-COMP:10700"/>
        <dbReference type="ChEBI" id="CHEBI:15377"/>
        <dbReference type="ChEBI" id="CHEBI:29950"/>
        <dbReference type="ChEBI" id="CHEBI:50058"/>
        <dbReference type="ChEBI" id="CHEBI:57930"/>
        <dbReference type="ChEBI" id="CHEBI:73316"/>
        <dbReference type="EC" id="1.17.4.1"/>
    </reaction>
</comment>
<feature type="site" description="Important for electron transfer" evidence="8">
    <location>
        <position position="743"/>
    </location>
</feature>
<evidence type="ECO:0000256" key="4">
    <source>
        <dbReference type="ARBA" id="ARBA00022741"/>
    </source>
</evidence>
<dbReference type="EC" id="1.17.4.1" evidence="8"/>
<evidence type="ECO:0000256" key="7">
    <source>
        <dbReference type="ARBA" id="ARBA00023157"/>
    </source>
</evidence>
<feature type="site" description="Important for electron transfer" evidence="8">
    <location>
        <position position="742"/>
    </location>
</feature>
<evidence type="ECO:0000259" key="10">
    <source>
        <dbReference type="Pfam" id="PF00317"/>
    </source>
</evidence>
<protein>
    <recommendedName>
        <fullName evidence="8">Ribonucleoside-diphosphate reductase large subunit</fullName>
        <shortName evidence="8">R1</shortName>
        <ecNumber evidence="8">1.17.4.1</ecNumber>
    </recommendedName>
    <alternativeName>
        <fullName evidence="8">Ribonucleotide reductase large subunit</fullName>
    </alternativeName>
</protein>
<gene>
    <name evidence="12" type="primary">ORF68</name>
    <name evidence="8" type="synonym">RIR1</name>
</gene>
<feature type="site" description="Important for hydrogen atom transfer" evidence="8">
    <location>
        <position position="421"/>
    </location>
</feature>
<dbReference type="EMBL" id="LC333428">
    <property type="protein sequence ID" value="BBB06514.1"/>
    <property type="molecule type" value="Genomic_DNA"/>
</dbReference>
<dbReference type="UniPathway" id="UPA00326"/>
<feature type="active site" description="Proton acceptor" evidence="8">
    <location>
        <position position="405"/>
    </location>
</feature>
<dbReference type="Proteomes" id="UP000289908">
    <property type="component" value="Segment"/>
</dbReference>
<dbReference type="GeneID" id="41701524"/>
<dbReference type="InterPro" id="IPR000788">
    <property type="entry name" value="RNR_lg_C"/>
</dbReference>
<dbReference type="GO" id="GO:0016032">
    <property type="term" value="P:viral process"/>
    <property type="evidence" value="ECO:0007669"/>
    <property type="project" value="UniProtKB-UniRule"/>
</dbReference>
<dbReference type="InterPro" id="IPR039718">
    <property type="entry name" value="Rrm1"/>
</dbReference>
<dbReference type="Pfam" id="PF00317">
    <property type="entry name" value="Ribonuc_red_lgN"/>
    <property type="match status" value="1"/>
</dbReference>
<dbReference type="InterPro" id="IPR034717">
    <property type="entry name" value="HSV_RIR1"/>
</dbReference>
<evidence type="ECO:0000256" key="3">
    <source>
        <dbReference type="ARBA" id="ARBA00022705"/>
    </source>
</evidence>
<feature type="binding site" evidence="8">
    <location>
        <begin position="611"/>
        <end position="615"/>
    </location>
    <ligand>
        <name>substrate</name>
    </ligand>
</feature>
<feature type="active site" description="Proton acceptor" evidence="8">
    <location>
        <position position="409"/>
    </location>
</feature>
<evidence type="ECO:0000256" key="5">
    <source>
        <dbReference type="ARBA" id="ARBA00022840"/>
    </source>
</evidence>
<feature type="binding site" evidence="8">
    <location>
        <begin position="405"/>
        <end position="409"/>
    </location>
    <ligand>
        <name>substrate</name>
    </ligand>
</feature>
<reference evidence="12" key="1">
    <citation type="submission" date="2017-11" db="EMBL/GenBank/DDBJ databases">
        <title>Complete genome of Rhinolophus gammaherpesvirus-1.</title>
        <authorList>
            <person name="Maeda K."/>
            <person name="Noguchi K."/>
        </authorList>
    </citation>
    <scope>NUCLEOTIDE SEQUENCE [LARGE SCALE GENOMIC DNA]</scope>
    <source>
        <strain evidence="12">BV1</strain>
    </source>
</reference>
<feature type="binding site" evidence="8">
    <location>
        <position position="235"/>
    </location>
    <ligand>
        <name>substrate</name>
    </ligand>
</feature>